<feature type="compositionally biased region" description="Polar residues" evidence="1">
    <location>
        <begin position="81"/>
        <end position="97"/>
    </location>
</feature>
<protein>
    <submittedName>
        <fullName evidence="3">Uncharacterized protein</fullName>
    </submittedName>
</protein>
<accession>A0A561EPS5</accession>
<evidence type="ECO:0000256" key="1">
    <source>
        <dbReference type="SAM" id="MobiDB-lite"/>
    </source>
</evidence>
<feature type="region of interest" description="Disordered" evidence="1">
    <location>
        <begin position="81"/>
        <end position="118"/>
    </location>
</feature>
<organism evidence="3 4">
    <name type="scientific">Kitasatospora atroaurantiaca</name>
    <dbReference type="NCBI Taxonomy" id="285545"/>
    <lineage>
        <taxon>Bacteria</taxon>
        <taxon>Bacillati</taxon>
        <taxon>Actinomycetota</taxon>
        <taxon>Actinomycetes</taxon>
        <taxon>Kitasatosporales</taxon>
        <taxon>Streptomycetaceae</taxon>
        <taxon>Kitasatospora</taxon>
    </lineage>
</organism>
<dbReference type="RefSeq" id="WP_145790454.1">
    <property type="nucleotide sequence ID" value="NZ_BAAABR010000081.1"/>
</dbReference>
<name>A0A561EPS5_9ACTN</name>
<proteinExistence type="predicted"/>
<dbReference type="Proteomes" id="UP000318416">
    <property type="component" value="Unassembled WGS sequence"/>
</dbReference>
<dbReference type="OrthoDB" id="3872639at2"/>
<dbReference type="EMBL" id="VIVR01000001">
    <property type="protein sequence ID" value="TWE17612.1"/>
    <property type="molecule type" value="Genomic_DNA"/>
</dbReference>
<keyword evidence="2" id="KW-0812">Transmembrane</keyword>
<sequence>MSTRDRDMAANGLSEGLTALANTAAPASTVDVNEARRVGRSRLLRRRFAVLGTVTAVAVGAATLASALPGGGSTVVVAPATTPSGHPSLTPSPTSTGARRLPALPSGVPSSSQTTASFEGRDPLTAELAFGWLPDPASPVAYSLQFDGMTVRAGGRTFDNAPLFRAKLYPAGVTPELGTFPQGAKMLRVDAPPIRGREAYWVSSDDPAYREATNTLRWRTPDGRWAELDSQNLKGDDRQSVPLRVAGGVVVLPQQIPLPFKVNRLPEGARASGAELESGKDPADWMASASFSTADSYFSLTVQPVAAPTNQQDCTTANGLRACVSLGKPAVLDSVGGVQAWLKQLTLLGTDQSAWTTEVLG</sequence>
<keyword evidence="2" id="KW-0472">Membrane</keyword>
<comment type="caution">
    <text evidence="3">The sequence shown here is derived from an EMBL/GenBank/DDBJ whole genome shotgun (WGS) entry which is preliminary data.</text>
</comment>
<feature type="compositionally biased region" description="Polar residues" evidence="1">
    <location>
        <begin position="108"/>
        <end position="117"/>
    </location>
</feature>
<keyword evidence="4" id="KW-1185">Reference proteome</keyword>
<keyword evidence="2" id="KW-1133">Transmembrane helix</keyword>
<feature type="transmembrane region" description="Helical" evidence="2">
    <location>
        <begin position="48"/>
        <end position="68"/>
    </location>
</feature>
<evidence type="ECO:0000256" key="2">
    <source>
        <dbReference type="SAM" id="Phobius"/>
    </source>
</evidence>
<gene>
    <name evidence="3" type="ORF">FB465_2650</name>
</gene>
<reference evidence="3 4" key="1">
    <citation type="submission" date="2019-06" db="EMBL/GenBank/DDBJ databases">
        <title>Sequencing the genomes of 1000 actinobacteria strains.</title>
        <authorList>
            <person name="Klenk H.-P."/>
        </authorList>
    </citation>
    <scope>NUCLEOTIDE SEQUENCE [LARGE SCALE GENOMIC DNA]</scope>
    <source>
        <strain evidence="3 4">DSM 41649</strain>
    </source>
</reference>
<dbReference type="AlphaFoldDB" id="A0A561EPS5"/>
<evidence type="ECO:0000313" key="3">
    <source>
        <dbReference type="EMBL" id="TWE17612.1"/>
    </source>
</evidence>
<evidence type="ECO:0000313" key="4">
    <source>
        <dbReference type="Proteomes" id="UP000318416"/>
    </source>
</evidence>